<gene>
    <name evidence="1" type="ORF">B0H17DRAFT_835310</name>
</gene>
<dbReference type="Proteomes" id="UP001221757">
    <property type="component" value="Unassembled WGS sequence"/>
</dbReference>
<comment type="caution">
    <text evidence="1">The sequence shown here is derived from an EMBL/GenBank/DDBJ whole genome shotgun (WGS) entry which is preliminary data.</text>
</comment>
<reference evidence="1" key="1">
    <citation type="submission" date="2023-03" db="EMBL/GenBank/DDBJ databases">
        <title>Massive genome expansion in bonnet fungi (Mycena s.s.) driven by repeated elements and novel gene families across ecological guilds.</title>
        <authorList>
            <consortium name="Lawrence Berkeley National Laboratory"/>
            <person name="Harder C.B."/>
            <person name="Miyauchi S."/>
            <person name="Viragh M."/>
            <person name="Kuo A."/>
            <person name="Thoen E."/>
            <person name="Andreopoulos B."/>
            <person name="Lu D."/>
            <person name="Skrede I."/>
            <person name="Drula E."/>
            <person name="Henrissat B."/>
            <person name="Morin E."/>
            <person name="Kohler A."/>
            <person name="Barry K."/>
            <person name="LaButti K."/>
            <person name="Morin E."/>
            <person name="Salamov A."/>
            <person name="Lipzen A."/>
            <person name="Mereny Z."/>
            <person name="Hegedus B."/>
            <person name="Baldrian P."/>
            <person name="Stursova M."/>
            <person name="Weitz H."/>
            <person name="Taylor A."/>
            <person name="Grigoriev I.V."/>
            <person name="Nagy L.G."/>
            <person name="Martin F."/>
            <person name="Kauserud H."/>
        </authorList>
    </citation>
    <scope>NUCLEOTIDE SEQUENCE</scope>
    <source>
        <strain evidence="1">CBHHK067</strain>
    </source>
</reference>
<evidence type="ECO:0000313" key="1">
    <source>
        <dbReference type="EMBL" id="KAJ7664746.1"/>
    </source>
</evidence>
<feature type="non-terminal residue" evidence="1">
    <location>
        <position position="1"/>
    </location>
</feature>
<dbReference type="AlphaFoldDB" id="A0AAD7G7Y6"/>
<organism evidence="1 2">
    <name type="scientific">Mycena rosella</name>
    <name type="common">Pink bonnet</name>
    <name type="synonym">Agaricus rosellus</name>
    <dbReference type="NCBI Taxonomy" id="1033263"/>
    <lineage>
        <taxon>Eukaryota</taxon>
        <taxon>Fungi</taxon>
        <taxon>Dikarya</taxon>
        <taxon>Basidiomycota</taxon>
        <taxon>Agaricomycotina</taxon>
        <taxon>Agaricomycetes</taxon>
        <taxon>Agaricomycetidae</taxon>
        <taxon>Agaricales</taxon>
        <taxon>Marasmiineae</taxon>
        <taxon>Mycenaceae</taxon>
        <taxon>Mycena</taxon>
    </lineage>
</organism>
<keyword evidence="2" id="KW-1185">Reference proteome</keyword>
<sequence length="54" mass="5941">TITLHKPGKSDYIVLGAYRPIAEEEALGKVLESVIADWLSGFAETHNLLSPNQF</sequence>
<proteinExistence type="predicted"/>
<dbReference type="EMBL" id="JARKIE010000221">
    <property type="protein sequence ID" value="KAJ7664746.1"/>
    <property type="molecule type" value="Genomic_DNA"/>
</dbReference>
<protein>
    <submittedName>
        <fullName evidence="1">Uncharacterized protein</fullName>
    </submittedName>
</protein>
<evidence type="ECO:0000313" key="2">
    <source>
        <dbReference type="Proteomes" id="UP001221757"/>
    </source>
</evidence>
<feature type="non-terminal residue" evidence="1">
    <location>
        <position position="54"/>
    </location>
</feature>
<accession>A0AAD7G7Y6</accession>
<name>A0AAD7G7Y6_MYCRO</name>